<gene>
    <name evidence="2" type="ORF">P7K49_000102</name>
</gene>
<evidence type="ECO:0000256" key="1">
    <source>
        <dbReference type="SAM" id="MobiDB-lite"/>
    </source>
</evidence>
<evidence type="ECO:0000313" key="2">
    <source>
        <dbReference type="EMBL" id="KAK2118716.1"/>
    </source>
</evidence>
<dbReference type="EMBL" id="JASSZA010000001">
    <property type="protein sequence ID" value="KAK2118716.1"/>
    <property type="molecule type" value="Genomic_DNA"/>
</dbReference>
<reference evidence="2 3" key="1">
    <citation type="submission" date="2023-05" db="EMBL/GenBank/DDBJ databases">
        <title>B98-5 Cell Line De Novo Hybrid Assembly: An Optical Mapping Approach.</title>
        <authorList>
            <person name="Kananen K."/>
            <person name="Auerbach J.A."/>
            <person name="Kautto E."/>
            <person name="Blachly J.S."/>
        </authorList>
    </citation>
    <scope>NUCLEOTIDE SEQUENCE [LARGE SCALE GENOMIC DNA]</scope>
    <source>
        <strain evidence="2">B95-8</strain>
        <tissue evidence="2">Cell line</tissue>
    </source>
</reference>
<comment type="caution">
    <text evidence="2">The sequence shown here is derived from an EMBL/GenBank/DDBJ whole genome shotgun (WGS) entry which is preliminary data.</text>
</comment>
<organism evidence="2 3">
    <name type="scientific">Saguinus oedipus</name>
    <name type="common">Cotton-top tamarin</name>
    <name type="synonym">Oedipomidas oedipus</name>
    <dbReference type="NCBI Taxonomy" id="9490"/>
    <lineage>
        <taxon>Eukaryota</taxon>
        <taxon>Metazoa</taxon>
        <taxon>Chordata</taxon>
        <taxon>Craniata</taxon>
        <taxon>Vertebrata</taxon>
        <taxon>Euteleostomi</taxon>
        <taxon>Mammalia</taxon>
        <taxon>Eutheria</taxon>
        <taxon>Euarchontoglires</taxon>
        <taxon>Primates</taxon>
        <taxon>Haplorrhini</taxon>
        <taxon>Platyrrhini</taxon>
        <taxon>Cebidae</taxon>
        <taxon>Callitrichinae</taxon>
        <taxon>Saguinus</taxon>
    </lineage>
</organism>
<accession>A0ABQ9WBK4</accession>
<evidence type="ECO:0000313" key="3">
    <source>
        <dbReference type="Proteomes" id="UP001266305"/>
    </source>
</evidence>
<sequence>MGSRPGFTTAVCSPQHTPTPSSALTPGCRPMFGCCMHVSEGRKEYEAKASHEAVLRKQREAPSFRGFHAQEVASKDRSDVGTPERLPSTDSGKPGHTHSMEDDVASILHVIPCQLSLPTSIVVHVSKFGGEDTEVVLGLQRPECHSNPK</sequence>
<feature type="region of interest" description="Disordered" evidence="1">
    <location>
        <begin position="1"/>
        <end position="23"/>
    </location>
</feature>
<feature type="region of interest" description="Disordered" evidence="1">
    <location>
        <begin position="59"/>
        <end position="101"/>
    </location>
</feature>
<dbReference type="Proteomes" id="UP001266305">
    <property type="component" value="Unassembled WGS sequence"/>
</dbReference>
<proteinExistence type="predicted"/>
<keyword evidence="3" id="KW-1185">Reference proteome</keyword>
<feature type="compositionally biased region" description="Polar residues" evidence="1">
    <location>
        <begin position="10"/>
        <end position="23"/>
    </location>
</feature>
<protein>
    <submittedName>
        <fullName evidence="2">Uncharacterized protein</fullName>
    </submittedName>
</protein>
<name>A0ABQ9WBK4_SAGOE</name>